<geneLocation type="plasmid" evidence="2">
    <name>psfrenxt3b</name>
</geneLocation>
<gene>
    <name evidence="1" type="ORF">NXT3_PB00402</name>
</gene>
<evidence type="ECO:0000313" key="2">
    <source>
        <dbReference type="Proteomes" id="UP000239340"/>
    </source>
</evidence>
<dbReference type="EMBL" id="CP024309">
    <property type="protein sequence ID" value="AUX79057.1"/>
    <property type="molecule type" value="Genomic_DNA"/>
</dbReference>
<proteinExistence type="predicted"/>
<protein>
    <submittedName>
        <fullName evidence="1">Uncharacterized protein</fullName>
    </submittedName>
</protein>
<reference evidence="1 2" key="1">
    <citation type="submission" date="2017-10" db="EMBL/GenBank/DDBJ databases">
        <title>Analysis of the genome sequences of Rhizobium populations associated to common bean (phaseolus vulgaris).</title>
        <authorList>
            <person name="Bustos P."/>
            <person name="Santamaria R.I."/>
            <person name="Miranda-Sanchez F."/>
            <person name="Perez-Carrascal O."/>
            <person name="Juarez S."/>
            <person name="Lozano L."/>
            <person name="Martinez-Flores I."/>
            <person name="Vinuesa P."/>
            <person name="Martinez-Romero E."/>
            <person name="Cevallos M.A."/>
            <person name="Romero D."/>
            <person name="Davila G."/>
            <person name="Gonzalez V."/>
        </authorList>
    </citation>
    <scope>NUCLEOTIDE SEQUENCE [LARGE SCALE GENOMIC DNA]</scope>
    <source>
        <strain evidence="1 2">NXT3</strain>
        <plasmid evidence="2">Plasmid psfrenxt3b</plasmid>
    </source>
</reference>
<keyword evidence="1" id="KW-0614">Plasmid</keyword>
<evidence type="ECO:0000313" key="1">
    <source>
        <dbReference type="EMBL" id="AUX79057.1"/>
    </source>
</evidence>
<dbReference type="AlphaFoldDB" id="A0A2L0HCD1"/>
<accession>A0A2L0HCD1</accession>
<name>A0A2L0HCD1_RHIFR</name>
<dbReference type="Proteomes" id="UP000239340">
    <property type="component" value="Plasmid pSfreNXT3b"/>
</dbReference>
<sequence length="52" mass="5463">MRSPTLEDHGSTAPPFAAIKGQAPAYAEKRGLISLDETARAEITPIAEKIAA</sequence>
<organism evidence="1 2">
    <name type="scientific">Rhizobium fredii</name>
    <name type="common">Sinorhizobium fredii</name>
    <dbReference type="NCBI Taxonomy" id="380"/>
    <lineage>
        <taxon>Bacteria</taxon>
        <taxon>Pseudomonadati</taxon>
        <taxon>Pseudomonadota</taxon>
        <taxon>Alphaproteobacteria</taxon>
        <taxon>Hyphomicrobiales</taxon>
        <taxon>Rhizobiaceae</taxon>
        <taxon>Sinorhizobium/Ensifer group</taxon>
        <taxon>Sinorhizobium</taxon>
    </lineage>
</organism>